<feature type="compositionally biased region" description="Basic and acidic residues" evidence="7">
    <location>
        <begin position="84"/>
        <end position="97"/>
    </location>
</feature>
<protein>
    <recommendedName>
        <fullName evidence="8">EF-hand domain-containing protein</fullName>
    </recommendedName>
</protein>
<proteinExistence type="inferred from homology"/>
<keyword evidence="5" id="KW-0106">Calcium</keyword>
<evidence type="ECO:0000256" key="6">
    <source>
        <dbReference type="ARBA" id="ARBA00023288"/>
    </source>
</evidence>
<accession>X6M8T9</accession>
<dbReference type="EMBL" id="ASPP01023850">
    <property type="protein sequence ID" value="ETO09867.1"/>
    <property type="molecule type" value="Genomic_DNA"/>
</dbReference>
<evidence type="ECO:0000256" key="4">
    <source>
        <dbReference type="ARBA" id="ARBA00022737"/>
    </source>
</evidence>
<dbReference type="GO" id="GO:0005509">
    <property type="term" value="F:calcium ion binding"/>
    <property type="evidence" value="ECO:0007669"/>
    <property type="project" value="InterPro"/>
</dbReference>
<evidence type="ECO:0000313" key="10">
    <source>
        <dbReference type="Proteomes" id="UP000023152"/>
    </source>
</evidence>
<dbReference type="PANTHER" id="PTHR23055">
    <property type="entry name" value="CALCIUM BINDING PROTEINS"/>
    <property type="match status" value="1"/>
</dbReference>
<organism evidence="9 10">
    <name type="scientific">Reticulomyxa filosa</name>
    <dbReference type="NCBI Taxonomy" id="46433"/>
    <lineage>
        <taxon>Eukaryota</taxon>
        <taxon>Sar</taxon>
        <taxon>Rhizaria</taxon>
        <taxon>Retaria</taxon>
        <taxon>Foraminifera</taxon>
        <taxon>Monothalamids</taxon>
        <taxon>Reticulomyxidae</taxon>
        <taxon>Reticulomyxa</taxon>
    </lineage>
</organism>
<keyword evidence="4" id="KW-0677">Repeat</keyword>
<feature type="domain" description="EF-hand" evidence="8">
    <location>
        <begin position="164"/>
        <end position="199"/>
    </location>
</feature>
<evidence type="ECO:0000256" key="7">
    <source>
        <dbReference type="SAM" id="MobiDB-lite"/>
    </source>
</evidence>
<evidence type="ECO:0000256" key="3">
    <source>
        <dbReference type="ARBA" id="ARBA00022723"/>
    </source>
</evidence>
<keyword evidence="3" id="KW-0479">Metal-binding</keyword>
<evidence type="ECO:0000259" key="8">
    <source>
        <dbReference type="PROSITE" id="PS50222"/>
    </source>
</evidence>
<dbReference type="SMART" id="SM00054">
    <property type="entry name" value="EFh"/>
    <property type="match status" value="2"/>
</dbReference>
<dbReference type="PROSITE" id="PS50222">
    <property type="entry name" value="EF_HAND_2"/>
    <property type="match status" value="2"/>
</dbReference>
<dbReference type="PROSITE" id="PS00018">
    <property type="entry name" value="EF_HAND_1"/>
    <property type="match status" value="2"/>
</dbReference>
<dbReference type="InterPro" id="IPR018247">
    <property type="entry name" value="EF_Hand_1_Ca_BS"/>
</dbReference>
<dbReference type="Gene3D" id="1.10.238.10">
    <property type="entry name" value="EF-hand"/>
    <property type="match status" value="1"/>
</dbReference>
<dbReference type="Pfam" id="PF13499">
    <property type="entry name" value="EF-hand_7"/>
    <property type="match status" value="1"/>
</dbReference>
<feature type="region of interest" description="Disordered" evidence="7">
    <location>
        <begin position="68"/>
        <end position="99"/>
    </location>
</feature>
<evidence type="ECO:0000256" key="5">
    <source>
        <dbReference type="ARBA" id="ARBA00022837"/>
    </source>
</evidence>
<feature type="compositionally biased region" description="Basic residues" evidence="7">
    <location>
        <begin position="70"/>
        <end position="81"/>
    </location>
</feature>
<dbReference type="OrthoDB" id="2122982at2759"/>
<evidence type="ECO:0000313" key="9">
    <source>
        <dbReference type="EMBL" id="ETO09867.1"/>
    </source>
</evidence>
<sequence>MNGNKTRIKINPVDNLLLSHQTTKKRKGNTIGSVSGTNALVQERKKLIKKSNCEKKTNERLLTSQEKRILTSHKKKKKRPFGKSGERKPTKTADASKTKPKRISNIHGFLNDKNIPLLLKKIAYNRLELFIIFARFKALCAMSESPEGIDRKTLKQGIVRLSVEDELFVNRIYDLIDGDSSNSIEWNEFLPVMDALEKGNELTQLQYIFRIYDLDNDGRISKEDLFKMFSSSTMLKIDDTMKELINIFVDRIFYTILSISQSCRSDNDKNTFADFSEGSSSFSVKKSSDYLTREDIIKYLESDKRRKEDVWELFGRSMLRDFANPTQY</sequence>
<evidence type="ECO:0000256" key="1">
    <source>
        <dbReference type="ARBA" id="ARBA00006049"/>
    </source>
</evidence>
<keyword evidence="6" id="KW-0449">Lipoprotein</keyword>
<keyword evidence="10" id="KW-1185">Reference proteome</keyword>
<feature type="domain" description="EF-hand" evidence="8">
    <location>
        <begin position="200"/>
        <end position="235"/>
    </location>
</feature>
<comment type="similarity">
    <text evidence="1">Belongs to the recoverin family.</text>
</comment>
<comment type="caution">
    <text evidence="9">The sequence shown here is derived from an EMBL/GenBank/DDBJ whole genome shotgun (WGS) entry which is preliminary data.</text>
</comment>
<evidence type="ECO:0000256" key="2">
    <source>
        <dbReference type="ARBA" id="ARBA00022707"/>
    </source>
</evidence>
<dbReference type="InterPro" id="IPR028846">
    <property type="entry name" value="Recoverin"/>
</dbReference>
<dbReference type="SUPFAM" id="SSF47473">
    <property type="entry name" value="EF-hand"/>
    <property type="match status" value="1"/>
</dbReference>
<name>X6M8T9_RETFI</name>
<reference evidence="9 10" key="1">
    <citation type="journal article" date="2013" name="Curr. Biol.">
        <title>The Genome of the Foraminiferan Reticulomyxa filosa.</title>
        <authorList>
            <person name="Glockner G."/>
            <person name="Hulsmann N."/>
            <person name="Schleicher M."/>
            <person name="Noegel A.A."/>
            <person name="Eichinger L."/>
            <person name="Gallinger C."/>
            <person name="Pawlowski J."/>
            <person name="Sierra R."/>
            <person name="Euteneuer U."/>
            <person name="Pillet L."/>
            <person name="Moustafa A."/>
            <person name="Platzer M."/>
            <person name="Groth M."/>
            <person name="Szafranski K."/>
            <person name="Schliwa M."/>
        </authorList>
    </citation>
    <scope>NUCLEOTIDE SEQUENCE [LARGE SCALE GENOMIC DNA]</scope>
</reference>
<dbReference type="Proteomes" id="UP000023152">
    <property type="component" value="Unassembled WGS sequence"/>
</dbReference>
<dbReference type="AlphaFoldDB" id="X6M8T9"/>
<dbReference type="InterPro" id="IPR011992">
    <property type="entry name" value="EF-hand-dom_pair"/>
</dbReference>
<dbReference type="InterPro" id="IPR002048">
    <property type="entry name" value="EF_hand_dom"/>
</dbReference>
<keyword evidence="2" id="KW-0519">Myristate</keyword>
<gene>
    <name evidence="9" type="ORF">RFI_27511</name>
</gene>
<dbReference type="PANTHER" id="PTHR23055:SF178">
    <property type="entry name" value="NEUROCALCIN HOMOLOG"/>
    <property type="match status" value="1"/>
</dbReference>